<keyword evidence="1" id="KW-1133">Transmembrane helix</keyword>
<reference evidence="2 3" key="1">
    <citation type="journal article" date="2016" name="Nat. Commun.">
        <title>Thousands of microbial genomes shed light on interconnected biogeochemical processes in an aquifer system.</title>
        <authorList>
            <person name="Anantharaman K."/>
            <person name="Brown C.T."/>
            <person name="Hug L.A."/>
            <person name="Sharon I."/>
            <person name="Castelle C.J."/>
            <person name="Probst A.J."/>
            <person name="Thomas B.C."/>
            <person name="Singh A."/>
            <person name="Wilkins M.J."/>
            <person name="Karaoz U."/>
            <person name="Brodie E.L."/>
            <person name="Williams K.H."/>
            <person name="Hubbard S.S."/>
            <person name="Banfield J.F."/>
        </authorList>
    </citation>
    <scope>NUCLEOTIDE SEQUENCE [LARGE SCALE GENOMIC DNA]</scope>
</reference>
<proteinExistence type="predicted"/>
<evidence type="ECO:0000256" key="1">
    <source>
        <dbReference type="SAM" id="Phobius"/>
    </source>
</evidence>
<gene>
    <name evidence="2" type="ORF">A2642_00270</name>
</gene>
<keyword evidence="1" id="KW-0812">Transmembrane</keyword>
<organism evidence="2 3">
    <name type="scientific">Candidatus Nomurabacteria bacterium RIFCSPHIGHO2_01_FULL_39_10</name>
    <dbReference type="NCBI Taxonomy" id="1801733"/>
    <lineage>
        <taxon>Bacteria</taxon>
        <taxon>Candidatus Nomuraibacteriota</taxon>
    </lineage>
</organism>
<name>A0A1F6V8R9_9BACT</name>
<dbReference type="AlphaFoldDB" id="A0A1F6V8R9"/>
<protein>
    <submittedName>
        <fullName evidence="2">Uncharacterized protein</fullName>
    </submittedName>
</protein>
<keyword evidence="1" id="KW-0472">Membrane</keyword>
<evidence type="ECO:0000313" key="2">
    <source>
        <dbReference type="EMBL" id="OGI65906.1"/>
    </source>
</evidence>
<dbReference type="EMBL" id="MFTJ01000019">
    <property type="protein sequence ID" value="OGI65906.1"/>
    <property type="molecule type" value="Genomic_DNA"/>
</dbReference>
<evidence type="ECO:0000313" key="3">
    <source>
        <dbReference type="Proteomes" id="UP000178700"/>
    </source>
</evidence>
<feature type="transmembrane region" description="Helical" evidence="1">
    <location>
        <begin position="77"/>
        <end position="97"/>
    </location>
</feature>
<accession>A0A1F6V8R9</accession>
<dbReference type="Proteomes" id="UP000178700">
    <property type="component" value="Unassembled WGS sequence"/>
</dbReference>
<comment type="caution">
    <text evidence="2">The sequence shown here is derived from an EMBL/GenBank/DDBJ whole genome shotgun (WGS) entry which is preliminary data.</text>
</comment>
<sequence>MITPELISYIRGELGKGRKREEIRESLVREGGWSDADLSEAFRIVMPMQGLEGIAPITKAEPLKTVSTLSTFPWKKISMITAIVLVVGGLVFAGWFYRASLMNFWNSEVSKAKGFSVSLFGSKTTANTANTLPIPPQTPQNNNTAVKSIVSIRDCGIGVAPDMRKPATYQNDGVLTCLGNSALNCIEAKAVLNDILFPTVVQIVKTEAGCNFKLSYSGDSMLIDANDKKLASQYISCPINIVKSVDESKKITVFNFPSTDNLSKYAGQIYFYGTLGVFMETNLDRNKIQSFGCSGFYIDSVIASFRKMQEKR</sequence>